<evidence type="ECO:0000259" key="7">
    <source>
        <dbReference type="PROSITE" id="PS50109"/>
    </source>
</evidence>
<dbReference type="Pfam" id="PF13426">
    <property type="entry name" value="PAS_9"/>
    <property type="match status" value="3"/>
</dbReference>
<dbReference type="InterPro" id="IPR013655">
    <property type="entry name" value="PAS_fold_3"/>
</dbReference>
<dbReference type="GO" id="GO:0000155">
    <property type="term" value="F:phosphorelay sensor kinase activity"/>
    <property type="evidence" value="ECO:0007669"/>
    <property type="project" value="InterPro"/>
</dbReference>
<evidence type="ECO:0000256" key="1">
    <source>
        <dbReference type="ARBA" id="ARBA00000085"/>
    </source>
</evidence>
<dbReference type="PROSITE" id="PS50109">
    <property type="entry name" value="HIS_KIN"/>
    <property type="match status" value="1"/>
</dbReference>
<dbReference type="eggNOG" id="COG2203">
    <property type="taxonomic scope" value="Bacteria"/>
</dbReference>
<dbReference type="PROSITE" id="PS50112">
    <property type="entry name" value="PAS"/>
    <property type="match status" value="5"/>
</dbReference>
<dbReference type="SUPFAM" id="SSF55785">
    <property type="entry name" value="PYP-like sensor domain (PAS domain)"/>
    <property type="match status" value="6"/>
</dbReference>
<dbReference type="SMART" id="SM00388">
    <property type="entry name" value="HisKA"/>
    <property type="match status" value="1"/>
</dbReference>
<dbReference type="InterPro" id="IPR036097">
    <property type="entry name" value="HisK_dim/P_sf"/>
</dbReference>
<protein>
    <recommendedName>
        <fullName evidence="2">histidine kinase</fullName>
        <ecNumber evidence="2">2.7.13.3</ecNumber>
    </recommendedName>
</protein>
<dbReference type="InterPro" id="IPR001610">
    <property type="entry name" value="PAC"/>
</dbReference>
<feature type="domain" description="PAC" evidence="9">
    <location>
        <begin position="539"/>
        <end position="591"/>
    </location>
</feature>
<dbReference type="Gene3D" id="3.30.565.10">
    <property type="entry name" value="Histidine kinase-like ATPase, C-terminal domain"/>
    <property type="match status" value="1"/>
</dbReference>
<dbReference type="InterPro" id="IPR003594">
    <property type="entry name" value="HATPase_dom"/>
</dbReference>
<dbReference type="SUPFAM" id="SSF55874">
    <property type="entry name" value="ATPase domain of HSP90 chaperone/DNA topoisomerase II/histidine kinase"/>
    <property type="match status" value="1"/>
</dbReference>
<comment type="catalytic activity">
    <reaction evidence="1">
        <text>ATP + protein L-histidine = ADP + protein N-phospho-L-histidine.</text>
        <dbReference type="EC" id="2.7.13.3"/>
    </reaction>
</comment>
<dbReference type="EMBL" id="CP003360">
    <property type="protein sequence ID" value="AFM24214.1"/>
    <property type="molecule type" value="Genomic_DNA"/>
</dbReference>
<keyword evidence="11" id="KW-1185">Reference proteome</keyword>
<dbReference type="FunFam" id="3.30.565.10:FF:000006">
    <property type="entry name" value="Sensor histidine kinase WalK"/>
    <property type="match status" value="1"/>
</dbReference>
<feature type="domain" description="PAC" evidence="9">
    <location>
        <begin position="245"/>
        <end position="297"/>
    </location>
</feature>
<evidence type="ECO:0000256" key="6">
    <source>
        <dbReference type="SAM" id="Coils"/>
    </source>
</evidence>
<feature type="domain" description="PAS" evidence="8">
    <location>
        <begin position="169"/>
        <end position="222"/>
    </location>
</feature>
<dbReference type="eggNOG" id="COG4251">
    <property type="taxonomic scope" value="Bacteria"/>
</dbReference>
<dbReference type="Gene3D" id="3.30.450.20">
    <property type="entry name" value="PAS domain"/>
    <property type="match status" value="6"/>
</dbReference>
<dbReference type="Pfam" id="PF08447">
    <property type="entry name" value="PAS_3"/>
    <property type="match status" value="3"/>
</dbReference>
<dbReference type="SUPFAM" id="SSF55781">
    <property type="entry name" value="GAF domain-like"/>
    <property type="match status" value="1"/>
</dbReference>
<dbReference type="InterPro" id="IPR000014">
    <property type="entry name" value="PAS"/>
</dbReference>
<dbReference type="Proteomes" id="UP000006055">
    <property type="component" value="Chromosome"/>
</dbReference>
<feature type="coiled-coil region" evidence="6">
    <location>
        <begin position="285"/>
        <end position="323"/>
    </location>
</feature>
<feature type="domain" description="PAC" evidence="9">
    <location>
        <begin position="666"/>
        <end position="718"/>
    </location>
</feature>
<dbReference type="SMART" id="SM00065">
    <property type="entry name" value="GAF"/>
    <property type="match status" value="1"/>
</dbReference>
<dbReference type="InterPro" id="IPR005467">
    <property type="entry name" value="His_kinase_dom"/>
</dbReference>
<evidence type="ECO:0000259" key="8">
    <source>
        <dbReference type="PROSITE" id="PS50112"/>
    </source>
</evidence>
<feature type="domain" description="Histidine kinase" evidence="7">
    <location>
        <begin position="1042"/>
        <end position="1255"/>
    </location>
</feature>
<feature type="domain" description="PAS" evidence="8">
    <location>
        <begin position="924"/>
        <end position="971"/>
    </location>
</feature>
<dbReference type="SMART" id="SM00387">
    <property type="entry name" value="HATPase_c"/>
    <property type="match status" value="1"/>
</dbReference>
<evidence type="ECO:0000259" key="9">
    <source>
        <dbReference type="PROSITE" id="PS50113"/>
    </source>
</evidence>
<dbReference type="KEGG" id="dti:Desti_1502"/>
<keyword evidence="5" id="KW-0418">Kinase</keyword>
<dbReference type="PANTHER" id="PTHR43304:SF1">
    <property type="entry name" value="PAC DOMAIN-CONTAINING PROTEIN"/>
    <property type="match status" value="1"/>
</dbReference>
<dbReference type="InterPro" id="IPR000700">
    <property type="entry name" value="PAS-assoc_C"/>
</dbReference>
<keyword evidence="3" id="KW-0597">Phosphoprotein</keyword>
<dbReference type="InterPro" id="IPR035965">
    <property type="entry name" value="PAS-like_dom_sf"/>
</dbReference>
<feature type="domain" description="PAS" evidence="8">
    <location>
        <begin position="337"/>
        <end position="410"/>
    </location>
</feature>
<gene>
    <name evidence="10" type="ordered locus">Desti_1502</name>
</gene>
<dbReference type="CDD" id="cd00130">
    <property type="entry name" value="PAS"/>
    <property type="match status" value="6"/>
</dbReference>
<dbReference type="Gene3D" id="1.10.287.130">
    <property type="match status" value="1"/>
</dbReference>
<dbReference type="NCBIfam" id="TIGR00229">
    <property type="entry name" value="sensory_box"/>
    <property type="match status" value="6"/>
</dbReference>
<evidence type="ECO:0000313" key="10">
    <source>
        <dbReference type="EMBL" id="AFM24214.1"/>
    </source>
</evidence>
<dbReference type="EC" id="2.7.13.3" evidence="2"/>
<accession>I4C3S3</accession>
<dbReference type="InterPro" id="IPR004358">
    <property type="entry name" value="Sig_transdc_His_kin-like_C"/>
</dbReference>
<sequence length="1257" mass="144440">MQNEQDAVKFEYTTEIERQRRENEIITNKLGSQQQPCIQETQMNEPSEDLLSAISQDHMYVLTRNGTFFNVSPSALETIGLKEEEVIGKNWREIEFHENLLPLFEKNLEKTFRTNRTCCGELTMPTAAGVRSYEYTLSPIRLKHDPDCVLVILRDVTETAETISDLQWNDEPGQRPVQSLNSIVLRLHVDGTIMFLNNFGLNFFGYAKHEILGKNVAILLPEKDRFGLVLSSLPDEVLKNPQSYKHVENENIRKDGSRAWVSWTNTALFDERGQIKEIVCIGNDITRVKELEERLTRSNEELEQRVIERTAELERTNRQLKLEIAGRRAIQKSLEDSEERFRLIAEKVDDVFWIVDPHDAKVLYVSPAYEKVWGRSREGLYTSRGDFPQNVHPDDRSRVFEATQELLLEGSFCCDYRIIRPDGTIRWIEDRSFPVRDSDKILKYVAGVARDITERRLAEIRLRESEELFRRTFDKAPIGAALVSMDLRVLRVNEALCKMTQYSEREFAKLGMCGVAHPGEVEPDLERIKQLERGVIESYSADKRYFRKDGKMIWVDSSVRLIRDYMGNPLYYLPMMTEITDRKIAEFQLSESEERFRLAAQFASDFVYEWNLKTDSVRTFGTGAPPLGYSDEEFENITQWISKIHPDDIDRVRDGVRNSIEAGTPYSEEYRVVHKDGSYRYWWGRGNALRDEEGTAYKWIGAASDVTDRKITELRLQRLNRALRMVNACNELLVRASSESSLLEGICDVIVNTGGYHMAWIGFALDIEGKEVRPVAWSGSESEHLQSVHVSWDPSRPDGQGPIAQAIRSGEYCVVTDIQSDPGTQCWNDLPFFQKCKSVACLPLFVHKKIIGILTIYSDREEAYDAEEISLLMSLSEDLSYGLTTLRLRAAHENMAKVLEQREKQYRLLTDNSLTGIFIFQNERLVYVNDRLASTYGYSREEVLGREPRQFLVEEDREWAMAQKNSLFQGAELEPAEIRVYDKAGNVRWVQVYVSSIEHNSEPAIMGNIVDITDRKKAEQNLQETLSRLEMVNQELEQFTYVSYHDLKEPLRNIITCLQMIEKHDRDRVSEDGKMLMIHAVEGAHRLVRLIDSLLDYTKIRSSEREDVVISSESSLTTAIENLDTVIRESGARITYTPLPDVKADPVLLTQVFQNLLSNAIKFQCEERSKIHVSALRQGSEYVFAVQDNGIGIDPQYFERIFVIFQRLFSADEYPGTGTGLAIVKKIVESHGGTVWVESELGKGSTFLFSLPAPRSA</sequence>
<organism evidence="10 11">
    <name type="scientific">Desulfomonile tiedjei (strain ATCC 49306 / DSM 6799 / DCB-1)</name>
    <dbReference type="NCBI Taxonomy" id="706587"/>
    <lineage>
        <taxon>Bacteria</taxon>
        <taxon>Pseudomonadati</taxon>
        <taxon>Thermodesulfobacteriota</taxon>
        <taxon>Desulfomonilia</taxon>
        <taxon>Desulfomonilales</taxon>
        <taxon>Desulfomonilaceae</taxon>
        <taxon>Desulfomonile</taxon>
    </lineage>
</organism>
<dbReference type="PROSITE" id="PS50113">
    <property type="entry name" value="PAC"/>
    <property type="match status" value="5"/>
</dbReference>
<dbReference type="STRING" id="706587.Desti_1502"/>
<reference evidence="11" key="1">
    <citation type="submission" date="2012-06" db="EMBL/GenBank/DDBJ databases">
        <title>Complete sequence of chromosome of Desulfomonile tiedjei DSM 6799.</title>
        <authorList>
            <person name="Lucas S."/>
            <person name="Copeland A."/>
            <person name="Lapidus A."/>
            <person name="Glavina del Rio T."/>
            <person name="Dalin E."/>
            <person name="Tice H."/>
            <person name="Bruce D."/>
            <person name="Goodwin L."/>
            <person name="Pitluck S."/>
            <person name="Peters L."/>
            <person name="Ovchinnikova G."/>
            <person name="Zeytun A."/>
            <person name="Lu M."/>
            <person name="Kyrpides N."/>
            <person name="Mavromatis K."/>
            <person name="Ivanova N."/>
            <person name="Brettin T."/>
            <person name="Detter J.C."/>
            <person name="Han C."/>
            <person name="Larimer F."/>
            <person name="Land M."/>
            <person name="Hauser L."/>
            <person name="Markowitz V."/>
            <person name="Cheng J.-F."/>
            <person name="Hugenholtz P."/>
            <person name="Woyke T."/>
            <person name="Wu D."/>
            <person name="Spring S."/>
            <person name="Schroeder M."/>
            <person name="Brambilla E."/>
            <person name="Klenk H.-P."/>
            <person name="Eisen J.A."/>
        </authorList>
    </citation>
    <scope>NUCLEOTIDE SEQUENCE [LARGE SCALE GENOMIC DNA]</scope>
    <source>
        <strain evidence="11">ATCC 49306 / DSM 6799 / DCB-1</strain>
    </source>
</reference>
<dbReference type="InterPro" id="IPR029016">
    <property type="entry name" value="GAF-like_dom_sf"/>
</dbReference>
<dbReference type="eggNOG" id="COG2202">
    <property type="taxonomic scope" value="Bacteria"/>
</dbReference>
<feature type="domain" description="PAS" evidence="8">
    <location>
        <begin position="47"/>
        <end position="115"/>
    </location>
</feature>
<evidence type="ECO:0000313" key="11">
    <source>
        <dbReference type="Proteomes" id="UP000006055"/>
    </source>
</evidence>
<dbReference type="SMART" id="SM00086">
    <property type="entry name" value="PAC"/>
    <property type="match status" value="6"/>
</dbReference>
<dbReference type="PRINTS" id="PR00344">
    <property type="entry name" value="BCTRLSENSOR"/>
</dbReference>
<keyword evidence="6" id="KW-0175">Coiled coil</keyword>
<evidence type="ECO:0000256" key="4">
    <source>
        <dbReference type="ARBA" id="ARBA00022679"/>
    </source>
</evidence>
<dbReference type="Pfam" id="PF13185">
    <property type="entry name" value="GAF_2"/>
    <property type="match status" value="1"/>
</dbReference>
<dbReference type="AlphaFoldDB" id="I4C3S3"/>
<proteinExistence type="predicted"/>
<evidence type="ECO:0000256" key="2">
    <source>
        <dbReference type="ARBA" id="ARBA00012438"/>
    </source>
</evidence>
<feature type="domain" description="PAS" evidence="8">
    <location>
        <begin position="592"/>
        <end position="663"/>
    </location>
</feature>
<keyword evidence="4" id="KW-0808">Transferase</keyword>
<feature type="domain" description="PAC" evidence="9">
    <location>
        <begin position="412"/>
        <end position="464"/>
    </location>
</feature>
<dbReference type="InterPro" id="IPR052162">
    <property type="entry name" value="Sensor_kinase/Photoreceptor"/>
</dbReference>
<dbReference type="InterPro" id="IPR003018">
    <property type="entry name" value="GAF"/>
</dbReference>
<dbReference type="Gene3D" id="3.30.450.40">
    <property type="match status" value="1"/>
</dbReference>
<dbReference type="Pfam" id="PF02518">
    <property type="entry name" value="HATPase_c"/>
    <property type="match status" value="1"/>
</dbReference>
<dbReference type="OrthoDB" id="9762798at2"/>
<evidence type="ECO:0000256" key="5">
    <source>
        <dbReference type="ARBA" id="ARBA00022777"/>
    </source>
</evidence>
<dbReference type="HOGENOM" id="CLU_281001_0_0_7"/>
<dbReference type="CDD" id="cd00082">
    <property type="entry name" value="HisKA"/>
    <property type="match status" value="1"/>
</dbReference>
<name>I4C3S3_DESTA</name>
<dbReference type="InterPro" id="IPR003661">
    <property type="entry name" value="HisK_dim/P_dom"/>
</dbReference>
<dbReference type="InterPro" id="IPR036890">
    <property type="entry name" value="HATPase_C_sf"/>
</dbReference>
<feature type="domain" description="PAC" evidence="9">
    <location>
        <begin position="974"/>
        <end position="1024"/>
    </location>
</feature>
<evidence type="ECO:0000256" key="3">
    <source>
        <dbReference type="ARBA" id="ARBA00022553"/>
    </source>
</evidence>
<dbReference type="SUPFAM" id="SSF47384">
    <property type="entry name" value="Homodimeric domain of signal transducing histidine kinase"/>
    <property type="match status" value="1"/>
</dbReference>
<dbReference type="PANTHER" id="PTHR43304">
    <property type="entry name" value="PHYTOCHROME-LIKE PROTEIN CPH1"/>
    <property type="match status" value="1"/>
</dbReference>
<dbReference type="SMART" id="SM00091">
    <property type="entry name" value="PAS"/>
    <property type="match status" value="6"/>
</dbReference>